<proteinExistence type="predicted"/>
<reference evidence="1" key="1">
    <citation type="journal article" date="2014" name="Int. J. Syst. Evol. Microbiol.">
        <title>Complete genome sequence of Corynebacterium casei LMG S-19264T (=DSM 44701T), isolated from a smear-ripened cheese.</title>
        <authorList>
            <consortium name="US DOE Joint Genome Institute (JGI-PGF)"/>
            <person name="Walter F."/>
            <person name="Albersmeier A."/>
            <person name="Kalinowski J."/>
            <person name="Ruckert C."/>
        </authorList>
    </citation>
    <scope>NUCLEOTIDE SEQUENCE</scope>
    <source>
        <strain evidence="1">CGMCC 1.15454</strain>
    </source>
</reference>
<protein>
    <submittedName>
        <fullName evidence="1">Uncharacterized protein</fullName>
    </submittedName>
</protein>
<accession>A0A9W5TXG9</accession>
<dbReference type="Pfam" id="PF22116">
    <property type="entry name" value="DUF6944"/>
    <property type="match status" value="1"/>
</dbReference>
<name>A0A9W5TXG9_9BACI</name>
<gene>
    <name evidence="1" type="ORF">GCM10011409_17430</name>
</gene>
<evidence type="ECO:0000313" key="2">
    <source>
        <dbReference type="Proteomes" id="UP000621492"/>
    </source>
</evidence>
<dbReference type="AlphaFoldDB" id="A0A9W5TXG9"/>
<keyword evidence="2" id="KW-1185">Reference proteome</keyword>
<dbReference type="InterPro" id="IPR054224">
    <property type="entry name" value="DUF6944"/>
</dbReference>
<evidence type="ECO:0000313" key="1">
    <source>
        <dbReference type="EMBL" id="GGB40395.1"/>
    </source>
</evidence>
<comment type="caution">
    <text evidence="1">The sequence shown here is derived from an EMBL/GenBank/DDBJ whole genome shotgun (WGS) entry which is preliminary data.</text>
</comment>
<sequence length="126" mass="13898">MNDRLKVLYGTWIQAIGTTVSAVANTPSLVNDQDLLAHLDLWGNVLQATGNALVADSEQYPSLDKLGNQIQSIGNLTNIVGFLVTVSEEIQAELNIKGNWIYVKKLDTRNGEFFKFLPRSACFPLC</sequence>
<dbReference type="Proteomes" id="UP000621492">
    <property type="component" value="Unassembled WGS sequence"/>
</dbReference>
<dbReference type="RefSeq" id="WP_188724955.1">
    <property type="nucleotide sequence ID" value="NZ_BMJD01000010.1"/>
</dbReference>
<organism evidence="1 2">
    <name type="scientific">Lentibacillus populi</name>
    <dbReference type="NCBI Taxonomy" id="1827502"/>
    <lineage>
        <taxon>Bacteria</taxon>
        <taxon>Bacillati</taxon>
        <taxon>Bacillota</taxon>
        <taxon>Bacilli</taxon>
        <taxon>Bacillales</taxon>
        <taxon>Bacillaceae</taxon>
        <taxon>Lentibacillus</taxon>
    </lineage>
</organism>
<dbReference type="EMBL" id="BMJD01000010">
    <property type="protein sequence ID" value="GGB40395.1"/>
    <property type="molecule type" value="Genomic_DNA"/>
</dbReference>
<reference evidence="1" key="2">
    <citation type="submission" date="2020-09" db="EMBL/GenBank/DDBJ databases">
        <authorList>
            <person name="Sun Q."/>
            <person name="Zhou Y."/>
        </authorList>
    </citation>
    <scope>NUCLEOTIDE SEQUENCE</scope>
    <source>
        <strain evidence="1">CGMCC 1.15454</strain>
    </source>
</reference>